<protein>
    <recommendedName>
        <fullName evidence="2">CARDB domain-containing protein</fullName>
    </recommendedName>
</protein>
<reference evidence="1" key="1">
    <citation type="journal article" date="2014" name="Front. Microbiol.">
        <title>High frequency of phylogenetically diverse reductive dehalogenase-homologous genes in deep subseafloor sedimentary metagenomes.</title>
        <authorList>
            <person name="Kawai M."/>
            <person name="Futagami T."/>
            <person name="Toyoda A."/>
            <person name="Takaki Y."/>
            <person name="Nishi S."/>
            <person name="Hori S."/>
            <person name="Arai W."/>
            <person name="Tsubouchi T."/>
            <person name="Morono Y."/>
            <person name="Uchiyama I."/>
            <person name="Ito T."/>
            <person name="Fujiyama A."/>
            <person name="Inagaki F."/>
            <person name="Takami H."/>
        </authorList>
    </citation>
    <scope>NUCLEOTIDE SEQUENCE</scope>
    <source>
        <strain evidence="1">Expedition CK06-06</strain>
    </source>
</reference>
<organism evidence="1">
    <name type="scientific">marine sediment metagenome</name>
    <dbReference type="NCBI Taxonomy" id="412755"/>
    <lineage>
        <taxon>unclassified sequences</taxon>
        <taxon>metagenomes</taxon>
        <taxon>ecological metagenomes</taxon>
    </lineage>
</organism>
<proteinExistence type="predicted"/>
<dbReference type="EMBL" id="BART01010678">
    <property type="protein sequence ID" value="GAG89895.1"/>
    <property type="molecule type" value="Genomic_DNA"/>
</dbReference>
<gene>
    <name evidence="1" type="ORF">S01H4_23102</name>
</gene>
<sequence>DDISSITNETIRIFGEFDESINMASWHVTWVSAVGRSWYDLEDEYGEGGEWNGSIYNATQSWIDVGIWNGSIYNTSSWTLIEEWNGSIYNTSTVRIIEEWNGSIYNATQLWIDIETWNGSIYNTSTVRLIEEWNGSIYNVSAEFSEPTETNSTIGYGFNTTINVSIWNNGTGIASVYCNVTFPDSTYYNYTMNNIVDEFYNQEINLTDIFRGWQIGQHDYTIIVIDDVGDAIESNVHSFNVSADINLSMKTVYDNYTAYQDVNITGAGIFGYTNCWYGAGGAYSLNNLVYGSKFTAPENGFAINITAGLKLSIGSVISHVPY</sequence>
<evidence type="ECO:0008006" key="2">
    <source>
        <dbReference type="Google" id="ProtNLM"/>
    </source>
</evidence>
<feature type="non-terminal residue" evidence="1">
    <location>
        <position position="322"/>
    </location>
</feature>
<evidence type="ECO:0000313" key="1">
    <source>
        <dbReference type="EMBL" id="GAG89895.1"/>
    </source>
</evidence>
<dbReference type="AlphaFoldDB" id="X1B4A1"/>
<name>X1B4A1_9ZZZZ</name>
<comment type="caution">
    <text evidence="1">The sequence shown here is derived from an EMBL/GenBank/DDBJ whole genome shotgun (WGS) entry which is preliminary data.</text>
</comment>
<feature type="non-terminal residue" evidence="1">
    <location>
        <position position="1"/>
    </location>
</feature>
<accession>X1B4A1</accession>